<evidence type="ECO:0000313" key="3">
    <source>
        <dbReference type="Proteomes" id="UP000003240"/>
    </source>
</evidence>
<dbReference type="RefSeq" id="WP_004098934.1">
    <property type="nucleotide sequence ID" value="NZ_AFGF01000234.1"/>
</dbReference>
<name>F7NNV0_9FIRM</name>
<reference evidence="2 3" key="1">
    <citation type="journal article" date="2011" name="EMBO J.">
        <title>Structural diversity of bacterial flagellar motors.</title>
        <authorList>
            <person name="Chen S."/>
            <person name="Beeby M."/>
            <person name="Murphy G.E."/>
            <person name="Leadbetter J.R."/>
            <person name="Hendrixson D.R."/>
            <person name="Briegel A."/>
            <person name="Li Z."/>
            <person name="Shi J."/>
            <person name="Tocheva E.I."/>
            <person name="Muller A."/>
            <person name="Dobro M.J."/>
            <person name="Jensen G.J."/>
        </authorList>
    </citation>
    <scope>NUCLEOTIDE SEQUENCE [LARGE SCALE GENOMIC DNA]</scope>
    <source>
        <strain evidence="2 3">DSM 6540</strain>
    </source>
</reference>
<dbReference type="STRING" id="1009370.ALO_18957"/>
<dbReference type="EMBL" id="AFGF01000234">
    <property type="protein sequence ID" value="EGO62284.1"/>
    <property type="molecule type" value="Genomic_DNA"/>
</dbReference>
<dbReference type="InterPro" id="IPR002826">
    <property type="entry name" value="MptE-like"/>
</dbReference>
<organism evidence="2 3">
    <name type="scientific">Acetonema longum DSM 6540</name>
    <dbReference type="NCBI Taxonomy" id="1009370"/>
    <lineage>
        <taxon>Bacteria</taxon>
        <taxon>Bacillati</taxon>
        <taxon>Bacillota</taxon>
        <taxon>Negativicutes</taxon>
        <taxon>Acetonemataceae</taxon>
        <taxon>Acetonema</taxon>
    </lineage>
</organism>
<protein>
    <recommendedName>
        <fullName evidence="1">6-hydroxymethylpterin diphosphokinase MptE-like domain-containing protein</fullName>
    </recommendedName>
</protein>
<dbReference type="Proteomes" id="UP000003240">
    <property type="component" value="Unassembled WGS sequence"/>
</dbReference>
<evidence type="ECO:0000313" key="2">
    <source>
        <dbReference type="EMBL" id="EGO62284.1"/>
    </source>
</evidence>
<accession>F7NNV0</accession>
<dbReference type="PANTHER" id="PTHR41786:SF1">
    <property type="entry name" value="6-HYDROXYMETHYLPTERIN DIPHOSPHOKINASE MPTE-LIKE DOMAIN-CONTAINING PROTEIN"/>
    <property type="match status" value="1"/>
</dbReference>
<keyword evidence="3" id="KW-1185">Reference proteome</keyword>
<dbReference type="eggNOG" id="COG2604">
    <property type="taxonomic scope" value="Bacteria"/>
</dbReference>
<gene>
    <name evidence="2" type="ORF">ALO_18957</name>
</gene>
<evidence type="ECO:0000259" key="1">
    <source>
        <dbReference type="Pfam" id="PF01973"/>
    </source>
</evidence>
<feature type="domain" description="6-hydroxymethylpterin diphosphokinase MptE-like" evidence="1">
    <location>
        <begin position="185"/>
        <end position="356"/>
    </location>
</feature>
<dbReference type="OrthoDB" id="5291305at2"/>
<dbReference type="AlphaFoldDB" id="F7NNV0"/>
<comment type="caution">
    <text evidence="2">The sequence shown here is derived from an EMBL/GenBank/DDBJ whole genome shotgun (WGS) entry which is preliminary data.</text>
</comment>
<dbReference type="PANTHER" id="PTHR41786">
    <property type="entry name" value="MOTILITY ACCESSORY FACTOR MAF"/>
    <property type="match status" value="1"/>
</dbReference>
<dbReference type="Pfam" id="PF01973">
    <property type="entry name" value="MptE-like"/>
    <property type="match status" value="1"/>
</dbReference>
<proteinExistence type="predicted"/>
<sequence>MTQLSNIHIKPAKNGDNTAFVTLTDGAAYHLHSTYDPVAEAGDWLKQFELLPNTAYIVLGFGLGYHVRVLLDKLPDNSIIVVLEQDSTQCLAESLPRNFPGQYGWCSDVRIHSIAAPARHAANATVVLMNQHYLKRLTLCRHYPSMAMQPEFFREIEELFMESSREYFRVRDGNETGGIIDRIENIWRNLPYFYKSPGIAAFYNVFANRPAIIVSAGPSLNKNIHLLKELTGKALIIASGTAVGALHKHGITPHVMAALDPWPIMYTAVKDFLQPDMTLLASPSVRHDVVRCHPGPLLSYIPTNSADDFPAAVRRLLSPSAVIPANFSVATAAFNFAAFTGANPVICIGQDLAYTSESHHADGVQTVMQASPKENVTFVPGYYGGTVQTDLMFKDIIAYLTDIFKAFPERTFINATEGGAYIPGAAHISLQEAAGQHLTAEYDFAATVKKLATPTESANQTEIVALLAGISAAINDSRERNRECMSMVDQARDSIKDGGEALDRLNRDLKAYIDGIKELKAYPYCLYYIEPMIKMLAYEYQDDPSPARLFCAYQVILKNLEILFGELTPLVEAARRGIDGEQPEGERE</sequence>